<organism evidence="2 3">
    <name type="scientific">Heterodermia speciosa</name>
    <dbReference type="NCBI Taxonomy" id="116794"/>
    <lineage>
        <taxon>Eukaryota</taxon>
        <taxon>Fungi</taxon>
        <taxon>Dikarya</taxon>
        <taxon>Ascomycota</taxon>
        <taxon>Pezizomycotina</taxon>
        <taxon>Lecanoromycetes</taxon>
        <taxon>OSLEUM clade</taxon>
        <taxon>Lecanoromycetidae</taxon>
        <taxon>Caliciales</taxon>
        <taxon>Physciaceae</taxon>
        <taxon>Heterodermia</taxon>
    </lineage>
</organism>
<keyword evidence="3" id="KW-1185">Reference proteome</keyword>
<dbReference type="AlphaFoldDB" id="A0A8H3J2S6"/>
<dbReference type="InterPro" id="IPR028116">
    <property type="entry name" value="Cis-CaaD-like"/>
</dbReference>
<accession>A0A8H3J2S6</accession>
<feature type="domain" description="Tautomerase cis-CaaD-like" evidence="1">
    <location>
        <begin position="1"/>
        <end position="131"/>
    </location>
</feature>
<gene>
    <name evidence="2" type="ORF">HETSPECPRED_001806</name>
</gene>
<evidence type="ECO:0000313" key="2">
    <source>
        <dbReference type="EMBL" id="CAF9939518.1"/>
    </source>
</evidence>
<evidence type="ECO:0000259" key="1">
    <source>
        <dbReference type="Pfam" id="PF14832"/>
    </source>
</evidence>
<dbReference type="InterPro" id="IPR014347">
    <property type="entry name" value="Tautomerase/MIF_sf"/>
</dbReference>
<comment type="caution">
    <text evidence="2">The sequence shown here is derived from an EMBL/GenBank/DDBJ whole genome shotgun (WGS) entry which is preliminary data.</text>
</comment>
<evidence type="ECO:0000313" key="3">
    <source>
        <dbReference type="Proteomes" id="UP000664521"/>
    </source>
</evidence>
<dbReference type="Gene3D" id="3.30.429.10">
    <property type="entry name" value="Macrophage Migration Inhibitory Factor"/>
    <property type="match status" value="1"/>
</dbReference>
<proteinExistence type="predicted"/>
<reference evidence="2" key="1">
    <citation type="submission" date="2021-03" db="EMBL/GenBank/DDBJ databases">
        <authorList>
            <person name="Tagirdzhanova G."/>
        </authorList>
    </citation>
    <scope>NUCLEOTIDE SEQUENCE</scope>
</reference>
<dbReference type="Proteomes" id="UP000664521">
    <property type="component" value="Unassembled WGS sequence"/>
</dbReference>
<dbReference type="OrthoDB" id="9981319at2759"/>
<sequence length="163" mass="18798">MPLYQIHHRVPLSQDQQDQLATSITKIHTERFTTPSLFVNVTFTDISSQPTYVAGKRTTGNRILAHVRHGPSRSQEDYNALCSSIEDAWYETVADTYRLHTIFILGDIVAGYEYGMAIPPAGQDREWLRENIEVFRQRARDEGEPFVGLMRELEERVDFRAIL</sequence>
<dbReference type="SUPFAM" id="SSF55331">
    <property type="entry name" value="Tautomerase/MIF"/>
    <property type="match status" value="1"/>
</dbReference>
<protein>
    <recommendedName>
        <fullName evidence="1">Tautomerase cis-CaaD-like domain-containing protein</fullName>
    </recommendedName>
</protein>
<dbReference type="EMBL" id="CAJPDS010000132">
    <property type="protein sequence ID" value="CAF9939518.1"/>
    <property type="molecule type" value="Genomic_DNA"/>
</dbReference>
<dbReference type="Pfam" id="PF14832">
    <property type="entry name" value="Tautomerase_3"/>
    <property type="match status" value="1"/>
</dbReference>
<name>A0A8H3J2S6_9LECA</name>